<feature type="compositionally biased region" description="Low complexity" evidence="1">
    <location>
        <begin position="555"/>
        <end position="570"/>
    </location>
</feature>
<dbReference type="EMBL" id="SIDB01000010">
    <property type="protein sequence ID" value="KAI3427124.1"/>
    <property type="molecule type" value="Genomic_DNA"/>
</dbReference>
<evidence type="ECO:0000256" key="1">
    <source>
        <dbReference type="SAM" id="MobiDB-lite"/>
    </source>
</evidence>
<feature type="compositionally biased region" description="Basic and acidic residues" evidence="1">
    <location>
        <begin position="395"/>
        <end position="406"/>
    </location>
</feature>
<feature type="compositionally biased region" description="Acidic residues" evidence="1">
    <location>
        <begin position="459"/>
        <end position="471"/>
    </location>
</feature>
<feature type="compositionally biased region" description="Polar residues" evidence="1">
    <location>
        <begin position="741"/>
        <end position="751"/>
    </location>
</feature>
<feature type="compositionally biased region" description="Low complexity" evidence="1">
    <location>
        <begin position="611"/>
        <end position="633"/>
    </location>
</feature>
<feature type="compositionally biased region" description="Basic and acidic residues" evidence="1">
    <location>
        <begin position="285"/>
        <end position="294"/>
    </location>
</feature>
<feature type="compositionally biased region" description="Low complexity" evidence="1">
    <location>
        <begin position="474"/>
        <end position="545"/>
    </location>
</feature>
<feature type="region of interest" description="Disordered" evidence="1">
    <location>
        <begin position="210"/>
        <end position="325"/>
    </location>
</feature>
<feature type="compositionally biased region" description="Polar residues" evidence="1">
    <location>
        <begin position="601"/>
        <end position="610"/>
    </location>
</feature>
<feature type="compositionally biased region" description="Basic and acidic residues" evidence="1">
    <location>
        <begin position="252"/>
        <end position="264"/>
    </location>
</feature>
<evidence type="ECO:0000313" key="3">
    <source>
        <dbReference type="Proteomes" id="UP001055712"/>
    </source>
</evidence>
<evidence type="ECO:0000313" key="2">
    <source>
        <dbReference type="EMBL" id="KAI3427124.1"/>
    </source>
</evidence>
<name>A0A9D4TJK2_CHLVU</name>
<feature type="compositionally biased region" description="Low complexity" evidence="1">
    <location>
        <begin position="640"/>
        <end position="702"/>
    </location>
</feature>
<gene>
    <name evidence="2" type="ORF">D9Q98_007061</name>
</gene>
<feature type="compositionally biased region" description="Basic and acidic residues" evidence="1">
    <location>
        <begin position="52"/>
        <end position="79"/>
    </location>
</feature>
<feature type="compositionally biased region" description="Low complexity" evidence="1">
    <location>
        <begin position="237"/>
        <end position="247"/>
    </location>
</feature>
<feature type="compositionally biased region" description="Low complexity" evidence="1">
    <location>
        <begin position="381"/>
        <end position="391"/>
    </location>
</feature>
<dbReference type="AlphaFoldDB" id="A0A9D4TJK2"/>
<dbReference type="OrthoDB" id="550997at2759"/>
<feature type="region of interest" description="Disordered" evidence="1">
    <location>
        <begin position="52"/>
        <end position="107"/>
    </location>
</feature>
<feature type="compositionally biased region" description="Low complexity" evidence="1">
    <location>
        <begin position="295"/>
        <end position="320"/>
    </location>
</feature>
<dbReference type="Proteomes" id="UP001055712">
    <property type="component" value="Unassembled WGS sequence"/>
</dbReference>
<feature type="region of interest" description="Disordered" evidence="1">
    <location>
        <begin position="351"/>
        <end position="703"/>
    </location>
</feature>
<comment type="caution">
    <text evidence="2">The sequence shown here is derived from an EMBL/GenBank/DDBJ whole genome shotgun (WGS) entry which is preliminary data.</text>
</comment>
<reference evidence="2" key="1">
    <citation type="journal article" date="2019" name="Plant J.">
        <title>Chlorella vulgaris genome assembly and annotation reveals the molecular basis for metabolic acclimation to high light conditions.</title>
        <authorList>
            <person name="Cecchin M."/>
            <person name="Marcolungo L."/>
            <person name="Rossato M."/>
            <person name="Girolomoni L."/>
            <person name="Cosentino E."/>
            <person name="Cuine S."/>
            <person name="Li-Beisson Y."/>
            <person name="Delledonne M."/>
            <person name="Ballottari M."/>
        </authorList>
    </citation>
    <scope>NUCLEOTIDE SEQUENCE</scope>
    <source>
        <strain evidence="2">211/11P</strain>
    </source>
</reference>
<feature type="compositionally biased region" description="Pro residues" evidence="1">
    <location>
        <begin position="571"/>
        <end position="584"/>
    </location>
</feature>
<feature type="compositionally biased region" description="Basic and acidic residues" evidence="1">
    <location>
        <begin position="439"/>
        <end position="455"/>
    </location>
</feature>
<feature type="region of interest" description="Disordered" evidence="1">
    <location>
        <begin position="716"/>
        <end position="751"/>
    </location>
</feature>
<reference evidence="2" key="2">
    <citation type="submission" date="2020-11" db="EMBL/GenBank/DDBJ databases">
        <authorList>
            <person name="Cecchin M."/>
            <person name="Marcolungo L."/>
            <person name="Rossato M."/>
            <person name="Girolomoni L."/>
            <person name="Cosentino E."/>
            <person name="Cuine S."/>
            <person name="Li-Beisson Y."/>
            <person name="Delledonne M."/>
            <person name="Ballottari M."/>
        </authorList>
    </citation>
    <scope>NUCLEOTIDE SEQUENCE</scope>
    <source>
        <strain evidence="2">211/11P</strain>
        <tissue evidence="2">Whole cell</tissue>
    </source>
</reference>
<proteinExistence type="predicted"/>
<protein>
    <submittedName>
        <fullName evidence="2">Uncharacterized protein</fullName>
    </submittedName>
</protein>
<keyword evidence="3" id="KW-1185">Reference proteome</keyword>
<accession>A0A9D4TJK2</accession>
<sequence>MVDNGGDQGAVEAGSKPSLPRAHKRCINKICKEVLSLATKYCKKCNAVQFERKASKRPKSDDEESKRDAKRKSVERSGSDNEPMQVSHPEREAATEPGAAAAATGGNLGSGAGLTNIPQATSYAIQQDGEAVDQEPFDCSSGPDRPMLELQAGTRVYYQASIIRESKTEIRVLFPETKKMSERREWVDKRSSRIWRGRMESRYWRYIKGTECGWEPKPPPGESTAGGGSFKRKSSVRSRGSAGAARSRGTKHSTEDGTESEQRKHAAAALDTAASPRPKGLRKQQQGERRRDGGEASSGDEAAGEASGAERQASGAAAASNDRQQAELGDPLEAWFKQHYALLKASNRLGAGFSPASAETGRPWANGAARRRSKSLGQGRGKTAAAAAAKAAAKRGREERRQERQVARQQASEADSSEDEGNAVASPLSRGAKGGAAKGGRELKRLQMWAWERRSLASSEEDEEEEASDEDTPSKGSGQKSSRSGDAQQPAQGQQQQQQQQQRPNAQERLPVAKQAAAQRAAAVAEAPASAAAAAGKAGEVRAAAGGSDIKQPRQKLPAAPAQQQQQPAAQQPPPKPRPPPKPLAPLEECDVFGKLAPIRRQQSALQPTSPRAFSAAAAPAGGAKLAPATAAGVSQQLQPAGDSAAKGPAASSPADRQAVSTASAQAVGQQAAVNGSRVPAAAPVAAAAPAIGAAPSAAQPPKAVLSPLKRKMLEQSAVAEVSGAAGEKKQQQQEAAGQHASKQTSSVQPG</sequence>
<organism evidence="2 3">
    <name type="scientific">Chlorella vulgaris</name>
    <name type="common">Green alga</name>
    <dbReference type="NCBI Taxonomy" id="3077"/>
    <lineage>
        <taxon>Eukaryota</taxon>
        <taxon>Viridiplantae</taxon>
        <taxon>Chlorophyta</taxon>
        <taxon>core chlorophytes</taxon>
        <taxon>Trebouxiophyceae</taxon>
        <taxon>Chlorellales</taxon>
        <taxon>Chlorellaceae</taxon>
        <taxon>Chlorella clade</taxon>
        <taxon>Chlorella</taxon>
    </lineage>
</organism>